<sequence>MRMATFTLSERMYLVIHLMSGCLHYQIGYAFPQSGCLGVVCRIGALTDGWNLCTWGGTRMKRPINDEAGASAKRAAAPHTPISTGAVSASKAKGPSDCLGG</sequence>
<proteinExistence type="predicted"/>
<evidence type="ECO:0000256" key="1">
    <source>
        <dbReference type="SAM" id="MobiDB-lite"/>
    </source>
</evidence>
<accession>A0A7S1NPZ4</accession>
<protein>
    <submittedName>
        <fullName evidence="2">Uncharacterized protein</fullName>
    </submittedName>
</protein>
<evidence type="ECO:0000313" key="2">
    <source>
        <dbReference type="EMBL" id="CAD9035074.1"/>
    </source>
</evidence>
<feature type="region of interest" description="Disordered" evidence="1">
    <location>
        <begin position="66"/>
        <end position="101"/>
    </location>
</feature>
<dbReference type="AlphaFoldDB" id="A0A7S1NPZ4"/>
<organism evidence="2">
    <name type="scientific">Eutreptiella gymnastica</name>
    <dbReference type="NCBI Taxonomy" id="73025"/>
    <lineage>
        <taxon>Eukaryota</taxon>
        <taxon>Discoba</taxon>
        <taxon>Euglenozoa</taxon>
        <taxon>Euglenida</taxon>
        <taxon>Spirocuta</taxon>
        <taxon>Euglenophyceae</taxon>
        <taxon>Eutreptiales</taxon>
        <taxon>Eutreptiaceae</taxon>
        <taxon>Eutreptiella</taxon>
    </lineage>
</organism>
<gene>
    <name evidence="2" type="ORF">EGYM00392_LOCUS46228</name>
</gene>
<reference evidence="2" key="1">
    <citation type="submission" date="2021-01" db="EMBL/GenBank/DDBJ databases">
        <authorList>
            <person name="Corre E."/>
            <person name="Pelletier E."/>
            <person name="Niang G."/>
            <person name="Scheremetjew M."/>
            <person name="Finn R."/>
            <person name="Kale V."/>
            <person name="Holt S."/>
            <person name="Cochrane G."/>
            <person name="Meng A."/>
            <person name="Brown T."/>
            <person name="Cohen L."/>
        </authorList>
    </citation>
    <scope>NUCLEOTIDE SEQUENCE</scope>
    <source>
        <strain evidence="2">NIES-381</strain>
    </source>
</reference>
<dbReference type="EMBL" id="HBGA01125193">
    <property type="protein sequence ID" value="CAD9035074.1"/>
    <property type="molecule type" value="Transcribed_RNA"/>
</dbReference>
<dbReference type="PROSITE" id="PS51257">
    <property type="entry name" value="PROKAR_LIPOPROTEIN"/>
    <property type="match status" value="1"/>
</dbReference>
<name>A0A7S1NPZ4_9EUGL</name>